<dbReference type="RefSeq" id="WP_083129657.1">
    <property type="nucleotide sequence ID" value="NZ_AP022606.1"/>
</dbReference>
<reference evidence="1 2" key="1">
    <citation type="submission" date="2016-12" db="EMBL/GenBank/DDBJ databases">
        <title>The new phylogeny of genus Mycobacterium.</title>
        <authorList>
            <person name="Tortoli E."/>
            <person name="Trovato A."/>
            <person name="Cirillo D.M."/>
        </authorList>
    </citation>
    <scope>NUCLEOTIDE SEQUENCE [LARGE SCALE GENOMIC DNA]</scope>
    <source>
        <strain evidence="1 2">DSM 44624</strain>
    </source>
</reference>
<evidence type="ECO:0000313" key="1">
    <source>
        <dbReference type="EMBL" id="ORA40877.1"/>
    </source>
</evidence>
<name>A0AA91M047_9MYCO</name>
<protein>
    <submittedName>
        <fullName evidence="1">Uncharacterized protein</fullName>
    </submittedName>
</protein>
<proteinExistence type="predicted"/>
<dbReference type="Proteomes" id="UP000192441">
    <property type="component" value="Unassembled WGS sequence"/>
</dbReference>
<evidence type="ECO:0000313" key="2">
    <source>
        <dbReference type="Proteomes" id="UP000192441"/>
    </source>
</evidence>
<sequence length="215" mass="24065">MAMARMVALNAVPRGGKIGPKALAAIMHAHWETTLTSEQRMRLAGDLARNGYPSKGSALPALIQFARDELDKRGQLIPWEWSPPTPQIRKTNLFPSPIQNPAVHRPFTTDSWSDHTALTKLGYRVGKSGKAIDDRRDILRRAYEVSPDQVPEDIAPYLDGWGGPATRQRLNAMINTISSNISRFRTRKSHATAVADWRADLAWVKKNLGHRASRR</sequence>
<comment type="caution">
    <text evidence="1">The sequence shown here is derived from an EMBL/GenBank/DDBJ whole genome shotgun (WGS) entry which is preliminary data.</text>
</comment>
<organism evidence="1 2">
    <name type="scientific">Mycobacterium branderi</name>
    <dbReference type="NCBI Taxonomy" id="43348"/>
    <lineage>
        <taxon>Bacteria</taxon>
        <taxon>Bacillati</taxon>
        <taxon>Actinomycetota</taxon>
        <taxon>Actinomycetes</taxon>
        <taxon>Mycobacteriales</taxon>
        <taxon>Mycobacteriaceae</taxon>
        <taxon>Mycobacterium</taxon>
    </lineage>
</organism>
<gene>
    <name evidence="1" type="ORF">BST20_01645</name>
</gene>
<dbReference type="AlphaFoldDB" id="A0AA91M047"/>
<accession>A0AA91M047</accession>
<dbReference type="EMBL" id="MVHM01000001">
    <property type="protein sequence ID" value="ORA40877.1"/>
    <property type="molecule type" value="Genomic_DNA"/>
</dbReference>